<accession>A0A840A4C5</accession>
<evidence type="ECO:0000313" key="4">
    <source>
        <dbReference type="Proteomes" id="UP000530564"/>
    </source>
</evidence>
<proteinExistence type="predicted"/>
<dbReference type="EMBL" id="JACIDK010000004">
    <property type="protein sequence ID" value="MBB3892242.1"/>
    <property type="molecule type" value="Genomic_DNA"/>
</dbReference>
<protein>
    <submittedName>
        <fullName evidence="3">Spore germination cell wall hydrolase CwlJ-like protein</fullName>
    </submittedName>
</protein>
<evidence type="ECO:0000259" key="2">
    <source>
        <dbReference type="Pfam" id="PF07486"/>
    </source>
</evidence>
<organism evidence="3 4">
    <name type="scientific">Phenylobacterium haematophilum</name>
    <dbReference type="NCBI Taxonomy" id="98513"/>
    <lineage>
        <taxon>Bacteria</taxon>
        <taxon>Pseudomonadati</taxon>
        <taxon>Pseudomonadota</taxon>
        <taxon>Alphaproteobacteria</taxon>
        <taxon>Caulobacterales</taxon>
        <taxon>Caulobacteraceae</taxon>
        <taxon>Phenylobacterium</taxon>
    </lineage>
</organism>
<dbReference type="InterPro" id="IPR042047">
    <property type="entry name" value="SleB_dom1"/>
</dbReference>
<comment type="caution">
    <text evidence="3">The sequence shown here is derived from an EMBL/GenBank/DDBJ whole genome shotgun (WGS) entry which is preliminary data.</text>
</comment>
<reference evidence="3 4" key="1">
    <citation type="submission" date="2020-08" db="EMBL/GenBank/DDBJ databases">
        <title>Genomic Encyclopedia of Type Strains, Phase IV (KMG-IV): sequencing the most valuable type-strain genomes for metagenomic binning, comparative biology and taxonomic classification.</title>
        <authorList>
            <person name="Goeker M."/>
        </authorList>
    </citation>
    <scope>NUCLEOTIDE SEQUENCE [LARGE SCALE GENOMIC DNA]</scope>
    <source>
        <strain evidence="3 4">DSM 21793</strain>
    </source>
</reference>
<keyword evidence="3" id="KW-0378">Hydrolase</keyword>
<gene>
    <name evidence="3" type="ORF">GGQ61_002975</name>
</gene>
<dbReference type="Proteomes" id="UP000530564">
    <property type="component" value="Unassembled WGS sequence"/>
</dbReference>
<dbReference type="InterPro" id="IPR011105">
    <property type="entry name" value="Cell_wall_hydrolase_SleB"/>
</dbReference>
<feature type="domain" description="Cell wall hydrolase SleB" evidence="2">
    <location>
        <begin position="177"/>
        <end position="285"/>
    </location>
</feature>
<dbReference type="AlphaFoldDB" id="A0A840A4C5"/>
<name>A0A840A4C5_9CAUL</name>
<evidence type="ECO:0000313" key="3">
    <source>
        <dbReference type="EMBL" id="MBB3892242.1"/>
    </source>
</evidence>
<keyword evidence="4" id="KW-1185">Reference proteome</keyword>
<evidence type="ECO:0000256" key="1">
    <source>
        <dbReference type="SAM" id="MobiDB-lite"/>
    </source>
</evidence>
<dbReference type="GO" id="GO:0016787">
    <property type="term" value="F:hydrolase activity"/>
    <property type="evidence" value="ECO:0007669"/>
    <property type="project" value="UniProtKB-KW"/>
</dbReference>
<dbReference type="Pfam" id="PF07486">
    <property type="entry name" value="Hydrolase_2"/>
    <property type="match status" value="1"/>
</dbReference>
<feature type="region of interest" description="Disordered" evidence="1">
    <location>
        <begin position="387"/>
        <end position="417"/>
    </location>
</feature>
<sequence length="417" mass="44547">MPVSGCMEPGLKQIGTSPLPLTQIISQRGLIAALATTCGLAVILLACVNPRYADGSEERSQGLAQVARTFSDRGLSRLTADMDPAMLALARRHDPLARQADPWGRTVGWTSLDISKIPDLGLDTTSVETAEEINAMRAFSKLPIRPMRPFVLHAGGQDANRALKCLTEAVYYESAREPRLGQEAVAQVVLNRVRHPAYPKSVCGVVYQGSARSTGCQFSFTCDGSLRYAPEAGLWRQAQEVARRALAGHVNKSVGSATHYHAEYVAPYWAPTLVKMKQVGLHIFYRWTGPWGEPPAFTGRYAGGEAFISPAILGGLDARTNGLLDPETQGVGGGRQVTLAVAGEVRTYNVADASATGGERTRVLGTLYAPRRKPTAQEIQEINRSLAAMEAKDDDAGAADAPAHKAGPDTGAGALQE</sequence>
<dbReference type="Gene3D" id="1.10.10.2520">
    <property type="entry name" value="Cell wall hydrolase SleB, domain 1"/>
    <property type="match status" value="1"/>
</dbReference>
<dbReference type="RefSeq" id="WP_183774150.1">
    <property type="nucleotide sequence ID" value="NZ_JACIDK010000004.1"/>
</dbReference>